<gene>
    <name evidence="1" type="ORF">RchiOBHm_Chr1g0351431</name>
</gene>
<dbReference type="EMBL" id="PDCK01000039">
    <property type="protein sequence ID" value="PRQ57720.1"/>
    <property type="molecule type" value="Genomic_DNA"/>
</dbReference>
<proteinExistence type="predicted"/>
<dbReference type="Proteomes" id="UP000238479">
    <property type="component" value="Chromosome 1"/>
</dbReference>
<organism evidence="1 2">
    <name type="scientific">Rosa chinensis</name>
    <name type="common">China rose</name>
    <dbReference type="NCBI Taxonomy" id="74649"/>
    <lineage>
        <taxon>Eukaryota</taxon>
        <taxon>Viridiplantae</taxon>
        <taxon>Streptophyta</taxon>
        <taxon>Embryophyta</taxon>
        <taxon>Tracheophyta</taxon>
        <taxon>Spermatophyta</taxon>
        <taxon>Magnoliopsida</taxon>
        <taxon>eudicotyledons</taxon>
        <taxon>Gunneridae</taxon>
        <taxon>Pentapetalae</taxon>
        <taxon>rosids</taxon>
        <taxon>fabids</taxon>
        <taxon>Rosales</taxon>
        <taxon>Rosaceae</taxon>
        <taxon>Rosoideae</taxon>
        <taxon>Rosoideae incertae sedis</taxon>
        <taxon>Rosa</taxon>
    </lineage>
</organism>
<protein>
    <submittedName>
        <fullName evidence="1">Uncharacterized protein</fullName>
    </submittedName>
</protein>
<keyword evidence="2" id="KW-1185">Reference proteome</keyword>
<evidence type="ECO:0000313" key="2">
    <source>
        <dbReference type="Proteomes" id="UP000238479"/>
    </source>
</evidence>
<dbReference type="AlphaFoldDB" id="A0A2P6SGA7"/>
<reference evidence="1 2" key="1">
    <citation type="journal article" date="2018" name="Nat. Genet.">
        <title>The Rosa genome provides new insights in the design of modern roses.</title>
        <authorList>
            <person name="Bendahmane M."/>
        </authorList>
    </citation>
    <scope>NUCLEOTIDE SEQUENCE [LARGE SCALE GENOMIC DNA]</scope>
    <source>
        <strain evidence="2">cv. Old Blush</strain>
    </source>
</reference>
<comment type="caution">
    <text evidence="1">The sequence shown here is derived from an EMBL/GenBank/DDBJ whole genome shotgun (WGS) entry which is preliminary data.</text>
</comment>
<name>A0A2P6SGA7_ROSCH</name>
<sequence>MCRQKGAAYVSTSQEVSWTVLAERLILRVNVGDEVRGDPYAIGVRQTCGLTKDMSGPRGAHWPRSKRRGHVLGFDLAQSNVMPASTGRATSC</sequence>
<dbReference type="Gramene" id="PRQ57720">
    <property type="protein sequence ID" value="PRQ57720"/>
    <property type="gene ID" value="RchiOBHm_Chr1g0351431"/>
</dbReference>
<evidence type="ECO:0000313" key="1">
    <source>
        <dbReference type="EMBL" id="PRQ57720.1"/>
    </source>
</evidence>
<accession>A0A2P6SGA7</accession>